<sequence length="131" mass="15442">MTKRNAPCQCGSGRRFKYCHGQYETNSRSTRPQVRDDRRPSRAIEDIVASYFKMKDRRALFDLRAHDSRCWTNCKRYPALIRRTPSGRFETRSKSSKAAKWNSTLRPVRELKVRSYSSLLPRHIETFTPQA</sequence>
<dbReference type="InterPro" id="IPR004027">
    <property type="entry name" value="SEC_C_motif"/>
</dbReference>
<gene>
    <name evidence="1" type="ORF">HAV00_04250</name>
</gene>
<name>A0A6G8ZZ80_9BRAD</name>
<dbReference type="Gene3D" id="3.10.450.50">
    <property type="match status" value="1"/>
</dbReference>
<evidence type="ECO:0008006" key="3">
    <source>
        <dbReference type="Google" id="ProtNLM"/>
    </source>
</evidence>
<organism evidence="1 2">
    <name type="scientific">Bradyrhizobium symbiodeficiens</name>
    <dbReference type="NCBI Taxonomy" id="1404367"/>
    <lineage>
        <taxon>Bacteria</taxon>
        <taxon>Pseudomonadati</taxon>
        <taxon>Pseudomonadota</taxon>
        <taxon>Alphaproteobacteria</taxon>
        <taxon>Hyphomicrobiales</taxon>
        <taxon>Nitrobacteraceae</taxon>
        <taxon>Bradyrhizobium</taxon>
    </lineage>
</organism>
<evidence type="ECO:0000313" key="1">
    <source>
        <dbReference type="EMBL" id="QIP05511.1"/>
    </source>
</evidence>
<evidence type="ECO:0000313" key="2">
    <source>
        <dbReference type="Proteomes" id="UP000500895"/>
    </source>
</evidence>
<dbReference type="Pfam" id="PF02810">
    <property type="entry name" value="SEC-C"/>
    <property type="match status" value="1"/>
</dbReference>
<dbReference type="EMBL" id="CP050066">
    <property type="protein sequence ID" value="QIP05511.1"/>
    <property type="molecule type" value="Genomic_DNA"/>
</dbReference>
<dbReference type="Proteomes" id="UP000500895">
    <property type="component" value="Chromosome"/>
</dbReference>
<proteinExistence type="predicted"/>
<dbReference type="SUPFAM" id="SSF103642">
    <property type="entry name" value="Sec-C motif"/>
    <property type="match status" value="1"/>
</dbReference>
<protein>
    <recommendedName>
        <fullName evidence="3">SEC-C domain-containing protein</fullName>
    </recommendedName>
</protein>
<accession>A0A6G8ZZ80</accession>
<dbReference type="AlphaFoldDB" id="A0A6G8ZZ80"/>
<reference evidence="1 2" key="1">
    <citation type="journal article" date="2020" name="Int. J. Syst. Evol. Microbiol.">
        <title>Description and complete genome sequences of Bradyrhizobium symbiodeficiens sp. nov., a non-symbiotic bacterium associated with legumes native to Canada.</title>
        <authorList>
            <person name="Bromfield E.S.P."/>
            <person name="Cloutier S."/>
            <person name="Nguyen H.D.T."/>
        </authorList>
    </citation>
    <scope>NUCLEOTIDE SEQUENCE [LARGE SCALE GENOMIC DNA]</scope>
    <source>
        <strain evidence="1 2">101S1MB</strain>
    </source>
</reference>